<sequence>MEGKGSLFNIILLIIIAFLTLTLAALAGYVVLGGGSKDSGAVASNIDTSIPSDDDLDMFSLYEGKTYLNLKATDDKTVPVIQIGLQLKHYKKTPKGSSIKDPLAKIELYQNEIKQIAGTYFMGLTSQDVRDSDAKKKAAEDLKNSINDLLNKNEQNKYPIVYDIIFSEWFCT</sequence>
<reference evidence="11 12" key="1">
    <citation type="submission" date="2018-07" db="EMBL/GenBank/DDBJ databases">
        <title>Genomic Encyclopedia of Type Strains, Phase IV (KMG-IV): sequencing the most valuable type-strain genomes for metagenomic binning, comparative biology and taxonomic classification.</title>
        <authorList>
            <person name="Goeker M."/>
        </authorList>
    </citation>
    <scope>NUCLEOTIDE SEQUENCE [LARGE SCALE GENOMIC DNA]</scope>
    <source>
        <strain evidence="11 12">DSM 27016</strain>
    </source>
</reference>
<keyword evidence="11" id="KW-0282">Flagellum</keyword>
<keyword evidence="4 10" id="KW-1003">Cell membrane</keyword>
<keyword evidence="11" id="KW-0966">Cell projection</keyword>
<evidence type="ECO:0000256" key="8">
    <source>
        <dbReference type="ARBA" id="ARBA00022989"/>
    </source>
</evidence>
<protein>
    <recommendedName>
        <fullName evidence="10">Flagellar protein FliL</fullName>
    </recommendedName>
</protein>
<dbReference type="Proteomes" id="UP000253034">
    <property type="component" value="Unassembled WGS sequence"/>
</dbReference>
<dbReference type="GO" id="GO:0006935">
    <property type="term" value="P:chemotaxis"/>
    <property type="evidence" value="ECO:0007669"/>
    <property type="project" value="UniProtKB-KW"/>
</dbReference>
<evidence type="ECO:0000256" key="7">
    <source>
        <dbReference type="ARBA" id="ARBA00022779"/>
    </source>
</evidence>
<name>A0A369B278_9FIRM</name>
<organism evidence="11 12">
    <name type="scientific">Anaerobacterium chartisolvens</name>
    <dbReference type="NCBI Taxonomy" id="1297424"/>
    <lineage>
        <taxon>Bacteria</taxon>
        <taxon>Bacillati</taxon>
        <taxon>Bacillota</taxon>
        <taxon>Clostridia</taxon>
        <taxon>Eubacteriales</taxon>
        <taxon>Oscillospiraceae</taxon>
        <taxon>Anaerobacterium</taxon>
    </lineage>
</organism>
<dbReference type="GO" id="GO:0005886">
    <property type="term" value="C:plasma membrane"/>
    <property type="evidence" value="ECO:0007669"/>
    <property type="project" value="UniProtKB-SubCell"/>
</dbReference>
<accession>A0A369B278</accession>
<proteinExistence type="inferred from homology"/>
<comment type="subcellular location">
    <subcellularLocation>
        <location evidence="2">Cell membrane</location>
        <topology evidence="2">Single-pass membrane protein</topology>
    </subcellularLocation>
</comment>
<evidence type="ECO:0000256" key="10">
    <source>
        <dbReference type="RuleBase" id="RU364125"/>
    </source>
</evidence>
<feature type="transmembrane region" description="Helical" evidence="10">
    <location>
        <begin position="6"/>
        <end position="32"/>
    </location>
</feature>
<comment type="similarity">
    <text evidence="3 10">Belongs to the FliL family.</text>
</comment>
<comment type="caution">
    <text evidence="11">The sequence shown here is derived from an EMBL/GenBank/DDBJ whole genome shotgun (WGS) entry which is preliminary data.</text>
</comment>
<comment type="function">
    <text evidence="1 10">Controls the rotational direction of flagella during chemotaxis.</text>
</comment>
<dbReference type="GO" id="GO:0071973">
    <property type="term" value="P:bacterial-type flagellum-dependent cell motility"/>
    <property type="evidence" value="ECO:0007669"/>
    <property type="project" value="InterPro"/>
</dbReference>
<keyword evidence="6 10" id="KW-0812">Transmembrane</keyword>
<keyword evidence="5 10" id="KW-0145">Chemotaxis</keyword>
<keyword evidence="9 10" id="KW-0472">Membrane</keyword>
<evidence type="ECO:0000256" key="4">
    <source>
        <dbReference type="ARBA" id="ARBA00022475"/>
    </source>
</evidence>
<evidence type="ECO:0000256" key="1">
    <source>
        <dbReference type="ARBA" id="ARBA00002254"/>
    </source>
</evidence>
<evidence type="ECO:0000256" key="3">
    <source>
        <dbReference type="ARBA" id="ARBA00008281"/>
    </source>
</evidence>
<dbReference type="Pfam" id="PF03748">
    <property type="entry name" value="FliL"/>
    <property type="match status" value="1"/>
</dbReference>
<keyword evidence="11" id="KW-0969">Cilium</keyword>
<dbReference type="RefSeq" id="WP_114298171.1">
    <property type="nucleotide sequence ID" value="NZ_QPJT01000013.1"/>
</dbReference>
<evidence type="ECO:0000313" key="11">
    <source>
        <dbReference type="EMBL" id="RCX15521.1"/>
    </source>
</evidence>
<evidence type="ECO:0000256" key="6">
    <source>
        <dbReference type="ARBA" id="ARBA00022692"/>
    </source>
</evidence>
<gene>
    <name evidence="11" type="ORF">DFR58_113103</name>
</gene>
<dbReference type="GO" id="GO:0009425">
    <property type="term" value="C:bacterial-type flagellum basal body"/>
    <property type="evidence" value="ECO:0007669"/>
    <property type="project" value="InterPro"/>
</dbReference>
<dbReference type="InterPro" id="IPR005503">
    <property type="entry name" value="FliL"/>
</dbReference>
<keyword evidence="7 10" id="KW-0283">Flagellar rotation</keyword>
<evidence type="ECO:0000256" key="5">
    <source>
        <dbReference type="ARBA" id="ARBA00022500"/>
    </source>
</evidence>
<evidence type="ECO:0000313" key="12">
    <source>
        <dbReference type="Proteomes" id="UP000253034"/>
    </source>
</evidence>
<keyword evidence="12" id="KW-1185">Reference proteome</keyword>
<evidence type="ECO:0000256" key="9">
    <source>
        <dbReference type="ARBA" id="ARBA00023136"/>
    </source>
</evidence>
<dbReference type="OrthoDB" id="1739113at2"/>
<dbReference type="AlphaFoldDB" id="A0A369B278"/>
<keyword evidence="8 10" id="KW-1133">Transmembrane helix</keyword>
<dbReference type="EMBL" id="QPJT01000013">
    <property type="protein sequence ID" value="RCX15521.1"/>
    <property type="molecule type" value="Genomic_DNA"/>
</dbReference>
<evidence type="ECO:0000256" key="2">
    <source>
        <dbReference type="ARBA" id="ARBA00004162"/>
    </source>
</evidence>